<reference evidence="1" key="1">
    <citation type="submission" date="2014-11" db="EMBL/GenBank/DDBJ databases">
        <authorList>
            <person name="Amaro Gonzalez C."/>
        </authorList>
    </citation>
    <scope>NUCLEOTIDE SEQUENCE</scope>
</reference>
<sequence>MRIHRMYKCSNIAYQYYSAVPRC</sequence>
<protein>
    <submittedName>
        <fullName evidence="1">Uncharacterized protein</fullName>
    </submittedName>
</protein>
<reference evidence="1" key="2">
    <citation type="journal article" date="2015" name="Fish Shellfish Immunol.">
        <title>Early steps in the European eel (Anguilla anguilla)-Vibrio vulnificus interaction in the gills: Role of the RtxA13 toxin.</title>
        <authorList>
            <person name="Callol A."/>
            <person name="Pajuelo D."/>
            <person name="Ebbesson L."/>
            <person name="Teles M."/>
            <person name="MacKenzie S."/>
            <person name="Amaro C."/>
        </authorList>
    </citation>
    <scope>NUCLEOTIDE SEQUENCE</scope>
</reference>
<evidence type="ECO:0000313" key="1">
    <source>
        <dbReference type="EMBL" id="JAI05366.1"/>
    </source>
</evidence>
<dbReference type="AlphaFoldDB" id="A0A0E9XU41"/>
<organism evidence="1">
    <name type="scientific">Anguilla anguilla</name>
    <name type="common">European freshwater eel</name>
    <name type="synonym">Muraena anguilla</name>
    <dbReference type="NCBI Taxonomy" id="7936"/>
    <lineage>
        <taxon>Eukaryota</taxon>
        <taxon>Metazoa</taxon>
        <taxon>Chordata</taxon>
        <taxon>Craniata</taxon>
        <taxon>Vertebrata</taxon>
        <taxon>Euteleostomi</taxon>
        <taxon>Actinopterygii</taxon>
        <taxon>Neopterygii</taxon>
        <taxon>Teleostei</taxon>
        <taxon>Anguilliformes</taxon>
        <taxon>Anguillidae</taxon>
        <taxon>Anguilla</taxon>
    </lineage>
</organism>
<name>A0A0E9XU41_ANGAN</name>
<proteinExistence type="predicted"/>
<accession>A0A0E9XU41</accession>
<dbReference type="EMBL" id="GBXM01003212">
    <property type="protein sequence ID" value="JAI05366.1"/>
    <property type="molecule type" value="Transcribed_RNA"/>
</dbReference>